<dbReference type="CDD" id="cd04301">
    <property type="entry name" value="NAT_SF"/>
    <property type="match status" value="1"/>
</dbReference>
<evidence type="ECO:0000313" key="3">
    <source>
        <dbReference type="Proteomes" id="UP000199699"/>
    </source>
</evidence>
<dbReference type="GO" id="GO:0016747">
    <property type="term" value="F:acyltransferase activity, transferring groups other than amino-acyl groups"/>
    <property type="evidence" value="ECO:0007669"/>
    <property type="project" value="InterPro"/>
</dbReference>
<dbReference type="PROSITE" id="PS51186">
    <property type="entry name" value="GNAT"/>
    <property type="match status" value="1"/>
</dbReference>
<organism evidence="2 3">
    <name type="scientific">Micromonospora nigra</name>
    <dbReference type="NCBI Taxonomy" id="145857"/>
    <lineage>
        <taxon>Bacteria</taxon>
        <taxon>Bacillati</taxon>
        <taxon>Actinomycetota</taxon>
        <taxon>Actinomycetes</taxon>
        <taxon>Micromonosporales</taxon>
        <taxon>Micromonosporaceae</taxon>
        <taxon>Micromonospora</taxon>
    </lineage>
</organism>
<keyword evidence="3" id="KW-1185">Reference proteome</keyword>
<reference evidence="2 3" key="1">
    <citation type="submission" date="2016-06" db="EMBL/GenBank/DDBJ databases">
        <authorList>
            <person name="Kjaerup R.B."/>
            <person name="Dalgaard T.S."/>
            <person name="Juul-Madsen H.R."/>
        </authorList>
    </citation>
    <scope>NUCLEOTIDE SEQUENCE [LARGE SCALE GENOMIC DNA]</scope>
    <source>
        <strain evidence="2 3">DSM 43818</strain>
    </source>
</reference>
<protein>
    <submittedName>
        <fullName evidence="2">Acetyltransferase (GNAT) family protein</fullName>
    </submittedName>
</protein>
<dbReference type="AlphaFoldDB" id="A0A1C6T2I5"/>
<dbReference type="EMBL" id="FMHT01000003">
    <property type="protein sequence ID" value="SCL35763.1"/>
    <property type="molecule type" value="Genomic_DNA"/>
</dbReference>
<dbReference type="Gene3D" id="3.40.630.30">
    <property type="match status" value="1"/>
</dbReference>
<accession>A0A1C6T2I5</accession>
<sequence>MSTPMMAPAVDGCDSEVVITSEVDIEALTATYQQVHAADLHLPDHCVPSPAERLRWTAEAPGFQAGVAYVDGRPVGTVMGCPLPPDTLWWRDLNLIGDPELTVEWTGRTFAICEAFVLPQFRRQRLGIRMVTELLGRRPEERVSMAVAETNVRVWRALQRMSFHHVGNLVPFPGWRSHRMLVRSLPLHTSR</sequence>
<gene>
    <name evidence="2" type="ORF">GA0070616_5311</name>
</gene>
<proteinExistence type="predicted"/>
<feature type="domain" description="N-acetyltransferase" evidence="1">
    <location>
        <begin position="15"/>
        <end position="188"/>
    </location>
</feature>
<name>A0A1C6T2I5_9ACTN</name>
<keyword evidence="2" id="KW-0808">Transferase</keyword>
<dbReference type="InterPro" id="IPR000182">
    <property type="entry name" value="GNAT_dom"/>
</dbReference>
<dbReference type="InterPro" id="IPR016181">
    <property type="entry name" value="Acyl_CoA_acyltransferase"/>
</dbReference>
<dbReference type="Pfam" id="PF00583">
    <property type="entry name" value="Acetyltransf_1"/>
    <property type="match status" value="1"/>
</dbReference>
<dbReference type="Proteomes" id="UP000199699">
    <property type="component" value="Unassembled WGS sequence"/>
</dbReference>
<evidence type="ECO:0000259" key="1">
    <source>
        <dbReference type="PROSITE" id="PS51186"/>
    </source>
</evidence>
<evidence type="ECO:0000313" key="2">
    <source>
        <dbReference type="EMBL" id="SCL35763.1"/>
    </source>
</evidence>
<dbReference type="STRING" id="145857.GA0070616_5311"/>
<dbReference type="SUPFAM" id="SSF55729">
    <property type="entry name" value="Acyl-CoA N-acyltransferases (Nat)"/>
    <property type="match status" value="1"/>
</dbReference>